<comment type="function">
    <text evidence="10">Subunit R is required for both nuclease and ATPase activities, but not for modification.</text>
</comment>
<comment type="caution">
    <text evidence="12">The sequence shown here is derived from an EMBL/GenBank/DDBJ whole genome shotgun (WGS) entry which is preliminary data.</text>
</comment>
<dbReference type="EMBL" id="MVBK01000048">
    <property type="protein sequence ID" value="OOG24343.1"/>
    <property type="molecule type" value="Genomic_DNA"/>
</dbReference>
<keyword evidence="6" id="KW-0255">Endonuclease</keyword>
<dbReference type="CDD" id="cd18030">
    <property type="entry name" value="DEXHc_RE_I_HsdR"/>
    <property type="match status" value="1"/>
</dbReference>
<dbReference type="Gene3D" id="3.90.1570.50">
    <property type="match status" value="1"/>
</dbReference>
<keyword evidence="4 10" id="KW-0547">Nucleotide-binding</keyword>
<dbReference type="Proteomes" id="UP000189462">
    <property type="component" value="Unassembled WGS sequence"/>
</dbReference>
<dbReference type="STRING" id="108003.B1C78_09025"/>
<dbReference type="InterPro" id="IPR051268">
    <property type="entry name" value="Type-I_R_enzyme_R_subunit"/>
</dbReference>
<dbReference type="NCBIfam" id="TIGR00348">
    <property type="entry name" value="hsdR"/>
    <property type="match status" value="1"/>
</dbReference>
<dbReference type="InterPro" id="IPR007409">
    <property type="entry name" value="Restrct_endonuc_type1_HsdR_N"/>
</dbReference>
<proteinExistence type="inferred from homology"/>
<dbReference type="SUPFAM" id="SSF52540">
    <property type="entry name" value="P-loop containing nucleoside triphosphate hydrolases"/>
    <property type="match status" value="2"/>
</dbReference>
<protein>
    <recommendedName>
        <fullName evidence="10">Type I restriction enzyme endonuclease subunit</fullName>
        <shortName evidence="10">R protein</shortName>
        <ecNumber evidence="10">3.1.21.3</ecNumber>
    </recommendedName>
</protein>
<keyword evidence="7 10" id="KW-0378">Hydrolase</keyword>
<dbReference type="PANTHER" id="PTHR30195:SF15">
    <property type="entry name" value="TYPE I RESTRICTION ENZYME HINDI ENDONUCLEASE SUBUNIT"/>
    <property type="match status" value="1"/>
</dbReference>
<dbReference type="AlphaFoldDB" id="A0A1V3NHC8"/>
<dbReference type="Pfam" id="PF18766">
    <property type="entry name" value="SWI2_SNF2"/>
    <property type="match status" value="1"/>
</dbReference>
<keyword evidence="5 10" id="KW-0680">Restriction system</keyword>
<dbReference type="CDD" id="cd18800">
    <property type="entry name" value="SF2_C_EcoR124I-like"/>
    <property type="match status" value="1"/>
</dbReference>
<keyword evidence="8 10" id="KW-0067">ATP-binding</keyword>
<reference evidence="12 13" key="1">
    <citation type="submission" date="2017-02" db="EMBL/GenBank/DDBJ databases">
        <title>Genomic diversity within the haloalkaliphilic genus Thioalkalivibrio.</title>
        <authorList>
            <person name="Ahn A.-C."/>
            <person name="Meier-Kolthoff J."/>
            <person name="Overmars L."/>
            <person name="Richter M."/>
            <person name="Woyke T."/>
            <person name="Sorokin D.Y."/>
            <person name="Muyzer G."/>
        </authorList>
    </citation>
    <scope>NUCLEOTIDE SEQUENCE [LARGE SCALE GENOMIC DNA]</scope>
    <source>
        <strain evidence="12 13">ALJD</strain>
    </source>
</reference>
<keyword evidence="9 10" id="KW-0238">DNA-binding</keyword>
<gene>
    <name evidence="12" type="ORF">B1C78_09025</name>
</gene>
<dbReference type="GO" id="GO:0004386">
    <property type="term" value="F:helicase activity"/>
    <property type="evidence" value="ECO:0007669"/>
    <property type="project" value="UniProtKB-KW"/>
</dbReference>
<evidence type="ECO:0000313" key="12">
    <source>
        <dbReference type="EMBL" id="OOG24343.1"/>
    </source>
</evidence>
<dbReference type="InterPro" id="IPR004473">
    <property type="entry name" value="Restrct_endonuc_typeI_HsdR"/>
</dbReference>
<evidence type="ECO:0000313" key="13">
    <source>
        <dbReference type="Proteomes" id="UP000189462"/>
    </source>
</evidence>
<evidence type="ECO:0000256" key="7">
    <source>
        <dbReference type="ARBA" id="ARBA00022801"/>
    </source>
</evidence>
<dbReference type="GO" id="GO:0009035">
    <property type="term" value="F:type I site-specific deoxyribonuclease activity"/>
    <property type="evidence" value="ECO:0007669"/>
    <property type="project" value="UniProtKB-EC"/>
</dbReference>
<keyword evidence="3" id="KW-0540">Nuclease</keyword>
<dbReference type="GO" id="GO:0009307">
    <property type="term" value="P:DNA restriction-modification system"/>
    <property type="evidence" value="ECO:0007669"/>
    <property type="project" value="UniProtKB-KW"/>
</dbReference>
<evidence type="ECO:0000256" key="8">
    <source>
        <dbReference type="ARBA" id="ARBA00022840"/>
    </source>
</evidence>
<dbReference type="SMART" id="SM00487">
    <property type="entry name" value="DEXDc"/>
    <property type="match status" value="1"/>
</dbReference>
<dbReference type="InterPro" id="IPR040980">
    <property type="entry name" value="SWI2_SNF2"/>
</dbReference>
<dbReference type="InterPro" id="IPR014001">
    <property type="entry name" value="Helicase_ATP-bd"/>
</dbReference>
<dbReference type="PROSITE" id="PS51192">
    <property type="entry name" value="HELICASE_ATP_BIND_1"/>
    <property type="match status" value="1"/>
</dbReference>
<dbReference type="GO" id="GO:0005524">
    <property type="term" value="F:ATP binding"/>
    <property type="evidence" value="ECO:0007669"/>
    <property type="project" value="UniProtKB-KW"/>
</dbReference>
<dbReference type="Pfam" id="PF22679">
    <property type="entry name" value="T1R_D3-like"/>
    <property type="match status" value="1"/>
</dbReference>
<evidence type="ECO:0000256" key="5">
    <source>
        <dbReference type="ARBA" id="ARBA00022747"/>
    </source>
</evidence>
<evidence type="ECO:0000256" key="3">
    <source>
        <dbReference type="ARBA" id="ARBA00022722"/>
    </source>
</evidence>
<sequence>MAFLSEAQLEAALLDQLAELGYACTSDEIIGPDGKQPEREAYDEVVLKARLEAALARLNPTLPPDALADVARRLTQSELPNLLEENRRVHVLLTDGADVEYYAEDGVLTAGKVQLVDFDQPERNDWLAVQQFTVVAGHYKRRPDVVVFVNGLPLAVIELKAPGGETATLTGAFNQLQTYKQQIPALFRSNALLLTSDGLSARVGSLSADLERFMPWRTTDGKRIEPKGTPELGTLVEGVFEKGRFLELLRHFTVFSERPDGLIKIIAGYHQFHAVRKAVISTLRASVQGAAELPAEYDLGSQPLGDRKAGVIWHTQGSGKSLLMAFYAGMLVFEPRMENPTLVVLTDRNDLDDQLFTTFSACRDLIRQTPVQAEGREHLRELLNRASGGVIFTTLQKFGEVDEPLTTRANVVVIADEAHRSQYGFRAKVDAKTGEVSYGFAKYLRDALPNASFIGFTGTPIEATDVNTPAVFGHYIDIYDISRAVEDGATVPIYYESRLARIELDEDEKPNIDAEIEALLEDEDEPSAERAKQKWSTVEALVGSKKRLALVAADLVQHFEDRVAALDGKAMVVCMSRRICVALYVEIIRLRPDWHSDDDNAGSVKIVMTGSASDPAEWQPHIGNKARRDLLAKRAKDPGDPLRLVIVRDMWLTGFDAPSMHTMYIDKPMRGHGLMQAIARVNRVFRDKPAGLVVDYIGIAQNLKSALAQYSKPDQDKTGIDEAEAVAVLLEKYDIVRAMFHGYDYLSALGGTPQHRLATMAGAIEWILTKQQEWAAAEATPEGKKRAHRRFADAVLALSRAFALASSSDEARAIRDEVGFFQAVRAALVKSSAAAGASRQDRELAVQQIISRAVVSTEIVDILGAAGIQTPDISILSDEFLVEVQEMEKKNLALEALRKLLNDSIRSRSRSNVVETRAFTDRLEDAIARYHANAVTTAEVIQELIQLAQDIKAARHRGEEQGLSEEEVAFYDALAENQSAVEVMGDEQLRVIAHELLMSLRENVSVDWAHRESARARLRVLVKRILRKYGYPPDLQEAAVQTVLQQAEVLSADWAVG</sequence>
<dbReference type="EC" id="3.1.21.3" evidence="10"/>
<dbReference type="GO" id="GO:0003677">
    <property type="term" value="F:DNA binding"/>
    <property type="evidence" value="ECO:0007669"/>
    <property type="project" value="UniProtKB-KW"/>
</dbReference>
<name>A0A1V3NHC8_9GAMM</name>
<dbReference type="Gene3D" id="3.40.50.300">
    <property type="entry name" value="P-loop containing nucleotide triphosphate hydrolases"/>
    <property type="match status" value="3"/>
</dbReference>
<dbReference type="InterPro" id="IPR021810">
    <property type="entry name" value="T1RH-like_C"/>
</dbReference>
<comment type="subunit">
    <text evidence="10">The type I restriction/modification system is composed of three polypeptides R, M and S.</text>
</comment>
<feature type="domain" description="Helicase ATP-binding" evidence="11">
    <location>
        <begin position="301"/>
        <end position="478"/>
    </location>
</feature>
<dbReference type="InterPro" id="IPR027417">
    <property type="entry name" value="P-loop_NTPase"/>
</dbReference>
<evidence type="ECO:0000256" key="1">
    <source>
        <dbReference type="ARBA" id="ARBA00000851"/>
    </source>
</evidence>
<dbReference type="PANTHER" id="PTHR30195">
    <property type="entry name" value="TYPE I SITE-SPECIFIC DEOXYRIBONUCLEASE PROTEIN SUBUNIT M AND R"/>
    <property type="match status" value="1"/>
</dbReference>
<dbReference type="Pfam" id="PF11867">
    <property type="entry name" value="T1RH-like_C"/>
    <property type="match status" value="1"/>
</dbReference>
<dbReference type="OrthoDB" id="9758243at2"/>
<keyword evidence="13" id="KW-1185">Reference proteome</keyword>
<evidence type="ECO:0000256" key="2">
    <source>
        <dbReference type="ARBA" id="ARBA00008598"/>
    </source>
</evidence>
<evidence type="ECO:0000256" key="4">
    <source>
        <dbReference type="ARBA" id="ARBA00022741"/>
    </source>
</evidence>
<accession>A0A1V3NHC8</accession>
<keyword evidence="12" id="KW-0347">Helicase</keyword>
<comment type="similarity">
    <text evidence="2 10">Belongs to the HsdR family.</text>
</comment>
<organism evidence="12 13">
    <name type="scientific">Thioalkalivibrio denitrificans</name>
    <dbReference type="NCBI Taxonomy" id="108003"/>
    <lineage>
        <taxon>Bacteria</taxon>
        <taxon>Pseudomonadati</taxon>
        <taxon>Pseudomonadota</taxon>
        <taxon>Gammaproteobacteria</taxon>
        <taxon>Chromatiales</taxon>
        <taxon>Ectothiorhodospiraceae</taxon>
        <taxon>Thioalkalivibrio</taxon>
    </lineage>
</organism>
<evidence type="ECO:0000256" key="10">
    <source>
        <dbReference type="RuleBase" id="RU364115"/>
    </source>
</evidence>
<dbReference type="CDD" id="cd22332">
    <property type="entry name" value="HsdR_N"/>
    <property type="match status" value="1"/>
</dbReference>
<dbReference type="RefSeq" id="WP_077278822.1">
    <property type="nucleotide sequence ID" value="NZ_MVBK01000048.1"/>
</dbReference>
<evidence type="ECO:0000256" key="9">
    <source>
        <dbReference type="ARBA" id="ARBA00023125"/>
    </source>
</evidence>
<dbReference type="Pfam" id="PF04313">
    <property type="entry name" value="HSDR_N"/>
    <property type="match status" value="1"/>
</dbReference>
<evidence type="ECO:0000259" key="11">
    <source>
        <dbReference type="PROSITE" id="PS51192"/>
    </source>
</evidence>
<dbReference type="InterPro" id="IPR055180">
    <property type="entry name" value="HsdR_RecA-like_helicase_dom_2"/>
</dbReference>
<comment type="catalytic activity">
    <reaction evidence="1 10">
        <text>Endonucleolytic cleavage of DNA to give random double-stranded fragments with terminal 5'-phosphates, ATP is simultaneously hydrolyzed.</text>
        <dbReference type="EC" id="3.1.21.3"/>
    </reaction>
</comment>
<evidence type="ECO:0000256" key="6">
    <source>
        <dbReference type="ARBA" id="ARBA00022759"/>
    </source>
</evidence>